<dbReference type="Pfam" id="PF02230">
    <property type="entry name" value="Abhydrolase_2"/>
    <property type="match status" value="1"/>
</dbReference>
<dbReference type="Gene3D" id="3.40.50.1820">
    <property type="entry name" value="alpha/beta hydrolase"/>
    <property type="match status" value="1"/>
</dbReference>
<dbReference type="SUPFAM" id="SSF53474">
    <property type="entry name" value="alpha/beta-Hydrolases"/>
    <property type="match status" value="1"/>
</dbReference>
<dbReference type="PANTHER" id="PTHR10655">
    <property type="entry name" value="LYSOPHOSPHOLIPASE-RELATED"/>
    <property type="match status" value="1"/>
</dbReference>
<dbReference type="GO" id="GO:0005737">
    <property type="term" value="C:cytoplasm"/>
    <property type="evidence" value="ECO:0007669"/>
    <property type="project" value="TreeGrafter"/>
</dbReference>
<organism evidence="3 4">
    <name type="scientific">Coniochaeta hoffmannii</name>
    <dbReference type="NCBI Taxonomy" id="91930"/>
    <lineage>
        <taxon>Eukaryota</taxon>
        <taxon>Fungi</taxon>
        <taxon>Dikarya</taxon>
        <taxon>Ascomycota</taxon>
        <taxon>Pezizomycotina</taxon>
        <taxon>Sordariomycetes</taxon>
        <taxon>Sordariomycetidae</taxon>
        <taxon>Coniochaetales</taxon>
        <taxon>Coniochaetaceae</taxon>
        <taxon>Coniochaeta</taxon>
    </lineage>
</organism>
<dbReference type="PANTHER" id="PTHR10655:SF63">
    <property type="entry name" value="PHOSPHOLIPASE_CARBOXYLESTERASE_THIOESTERASE DOMAIN-CONTAINING PROTEIN"/>
    <property type="match status" value="1"/>
</dbReference>
<comment type="caution">
    <text evidence="3">The sequence shown here is derived from an EMBL/GenBank/DDBJ whole genome shotgun (WGS) entry which is preliminary data.</text>
</comment>
<protein>
    <submittedName>
        <fullName evidence="3">Phospholipase/carboxylesterase</fullName>
    </submittedName>
</protein>
<dbReference type="GO" id="GO:0052689">
    <property type="term" value="F:carboxylic ester hydrolase activity"/>
    <property type="evidence" value="ECO:0007669"/>
    <property type="project" value="TreeGrafter"/>
</dbReference>
<sequence>METTGVTIDPSAPHTHTVIFLHGRGDNARNFSASLARSRDSRNRTLADAFPSFRWVFPQAPMRPVAAAQQPGASCYQWFDVWDVRDFAAREEMQAPGLRESVAAVRGIVAEEAAGLGSRWDRVVLAGISMGAATGVHTLFNLDVPEEGGGRLAAFLGFCARCPFVGRSLGEMRAVLGLDGVPGDDGVLRRTPVLLEHCIDDPLVRIENGRALRDTLRAFGASVEWREYPSGGHWFHSPGGMDHVVGFLEKHVLSESQGQGLDDMDMS</sequence>
<feature type="domain" description="Phospholipase/carboxylesterase/thioesterase" evidence="2">
    <location>
        <begin position="7"/>
        <end position="144"/>
    </location>
</feature>
<gene>
    <name evidence="3" type="ORF">NKR19_g9214</name>
</gene>
<dbReference type="GO" id="GO:0008474">
    <property type="term" value="F:palmitoyl-(protein) hydrolase activity"/>
    <property type="evidence" value="ECO:0007669"/>
    <property type="project" value="TreeGrafter"/>
</dbReference>
<reference evidence="3" key="1">
    <citation type="submission" date="2022-07" db="EMBL/GenBank/DDBJ databases">
        <title>Fungi with potential for degradation of polypropylene.</title>
        <authorList>
            <person name="Gostincar C."/>
        </authorList>
    </citation>
    <scope>NUCLEOTIDE SEQUENCE</scope>
    <source>
        <strain evidence="3">EXF-13287</strain>
    </source>
</reference>
<name>A0AA38VHB1_9PEZI</name>
<proteinExistence type="inferred from homology"/>
<evidence type="ECO:0000256" key="1">
    <source>
        <dbReference type="ARBA" id="ARBA00006499"/>
    </source>
</evidence>
<dbReference type="InterPro" id="IPR003140">
    <property type="entry name" value="PLipase/COase/thioEstase"/>
</dbReference>
<dbReference type="InterPro" id="IPR050565">
    <property type="entry name" value="LYPA1-2/EST-like"/>
</dbReference>
<evidence type="ECO:0000313" key="4">
    <source>
        <dbReference type="Proteomes" id="UP001174691"/>
    </source>
</evidence>
<dbReference type="AlphaFoldDB" id="A0AA38VHB1"/>
<dbReference type="Proteomes" id="UP001174691">
    <property type="component" value="Unassembled WGS sequence"/>
</dbReference>
<accession>A0AA38VHB1</accession>
<keyword evidence="4" id="KW-1185">Reference proteome</keyword>
<evidence type="ECO:0000259" key="2">
    <source>
        <dbReference type="Pfam" id="PF02230"/>
    </source>
</evidence>
<dbReference type="InterPro" id="IPR029058">
    <property type="entry name" value="AB_hydrolase_fold"/>
</dbReference>
<comment type="similarity">
    <text evidence="1">Belongs to the AB hydrolase superfamily. AB hydrolase 2 family.</text>
</comment>
<dbReference type="EMBL" id="JANBVN010000211">
    <property type="protein sequence ID" value="KAJ9132940.1"/>
    <property type="molecule type" value="Genomic_DNA"/>
</dbReference>
<evidence type="ECO:0000313" key="3">
    <source>
        <dbReference type="EMBL" id="KAJ9132940.1"/>
    </source>
</evidence>